<dbReference type="OrthoDB" id="7438856at2759"/>
<evidence type="ECO:0000256" key="1">
    <source>
        <dbReference type="SAM" id="MobiDB-lite"/>
    </source>
</evidence>
<feature type="region of interest" description="Disordered" evidence="1">
    <location>
        <begin position="344"/>
        <end position="363"/>
    </location>
</feature>
<dbReference type="AlphaFoldDB" id="A0A4C1YDX6"/>
<reference evidence="2 3" key="1">
    <citation type="journal article" date="2019" name="Commun. Biol.">
        <title>The bagworm genome reveals a unique fibroin gene that provides high tensile strength.</title>
        <authorList>
            <person name="Kono N."/>
            <person name="Nakamura H."/>
            <person name="Ohtoshi R."/>
            <person name="Tomita M."/>
            <person name="Numata K."/>
            <person name="Arakawa K."/>
        </authorList>
    </citation>
    <scope>NUCLEOTIDE SEQUENCE [LARGE SCALE GENOMIC DNA]</scope>
</reference>
<name>A0A4C1YDX6_EUMVA</name>
<evidence type="ECO:0000313" key="3">
    <source>
        <dbReference type="Proteomes" id="UP000299102"/>
    </source>
</evidence>
<organism evidence="2 3">
    <name type="scientific">Eumeta variegata</name>
    <name type="common">Bagworm moth</name>
    <name type="synonym">Eumeta japonica</name>
    <dbReference type="NCBI Taxonomy" id="151549"/>
    <lineage>
        <taxon>Eukaryota</taxon>
        <taxon>Metazoa</taxon>
        <taxon>Ecdysozoa</taxon>
        <taxon>Arthropoda</taxon>
        <taxon>Hexapoda</taxon>
        <taxon>Insecta</taxon>
        <taxon>Pterygota</taxon>
        <taxon>Neoptera</taxon>
        <taxon>Endopterygota</taxon>
        <taxon>Lepidoptera</taxon>
        <taxon>Glossata</taxon>
        <taxon>Ditrysia</taxon>
        <taxon>Tineoidea</taxon>
        <taxon>Psychidae</taxon>
        <taxon>Oiketicinae</taxon>
        <taxon>Eumeta</taxon>
    </lineage>
</organism>
<dbReference type="Proteomes" id="UP000299102">
    <property type="component" value="Unassembled WGS sequence"/>
</dbReference>
<accession>A0A4C1YDX6</accession>
<keyword evidence="3" id="KW-1185">Reference proteome</keyword>
<dbReference type="EMBL" id="BGZK01001149">
    <property type="protein sequence ID" value="GBP72545.1"/>
    <property type="molecule type" value="Genomic_DNA"/>
</dbReference>
<gene>
    <name evidence="2" type="ORF">EVAR_9690_1</name>
</gene>
<comment type="caution">
    <text evidence="2">The sequence shown here is derived from an EMBL/GenBank/DDBJ whole genome shotgun (WGS) entry which is preliminary data.</text>
</comment>
<sequence>MQNYVRLLLFPSFLKSRRNARPDVVGAEPADVTGGVGVGPALTSALDVMAFTHDLDLSAGGVNLQSGQKHTPDLLVNGKSNGSVASAQQAVGQAKIISPPVQQAKQEPPKSYLAVRQTVQEPLSKEQKAQIPLPPGQQGQTQKEQLSSAQRQNGLNSLDKSPKGPCPSDQSPKQPTLSGFTLKGPIPQPQTDPTLTVADASGASRQAGKCEFLTSLDHTKVTYEPHSVLTGPPAGGAEVYRDYLYELITLSDNGGSPDDLARLAAGASDLIDVPVVDAAEMNRARSSRATVAGAMSGLFGVAAAPVGDAWRRDRRDHSDSEPMSGEYDICNLCSDTVLLGRASRARRARTASRRAPPPPPHLYVPARSMYLAASESSAVDSDAPHDIGYVTGDKMSHGPGRRFSSRVEIVA</sequence>
<protein>
    <submittedName>
        <fullName evidence="2">Uncharacterized protein</fullName>
    </submittedName>
</protein>
<feature type="region of interest" description="Disordered" evidence="1">
    <location>
        <begin position="119"/>
        <end position="202"/>
    </location>
</feature>
<evidence type="ECO:0000313" key="2">
    <source>
        <dbReference type="EMBL" id="GBP72545.1"/>
    </source>
</evidence>
<feature type="compositionally biased region" description="Polar residues" evidence="1">
    <location>
        <begin position="168"/>
        <end position="179"/>
    </location>
</feature>
<proteinExistence type="predicted"/>
<feature type="compositionally biased region" description="Polar residues" evidence="1">
    <location>
        <begin position="137"/>
        <end position="159"/>
    </location>
</feature>
<feature type="region of interest" description="Disordered" evidence="1">
    <location>
        <begin position="390"/>
        <end position="411"/>
    </location>
</feature>